<feature type="domain" description="FAD-binding" evidence="4">
    <location>
        <begin position="6"/>
        <end position="341"/>
    </location>
</feature>
<reference evidence="5 6" key="1">
    <citation type="submission" date="2024-10" db="EMBL/GenBank/DDBJ databases">
        <title>The Natural Products Discovery Center: Release of the First 8490 Sequenced Strains for Exploring Actinobacteria Biosynthetic Diversity.</title>
        <authorList>
            <person name="Kalkreuter E."/>
            <person name="Kautsar S.A."/>
            <person name="Yang D."/>
            <person name="Bader C.D."/>
            <person name="Teijaro C.N."/>
            <person name="Fluegel L."/>
            <person name="Davis C.M."/>
            <person name="Simpson J.R."/>
            <person name="Lauterbach L."/>
            <person name="Steele A.D."/>
            <person name="Gui C."/>
            <person name="Meng S."/>
            <person name="Li G."/>
            <person name="Viehrig K."/>
            <person name="Ye F."/>
            <person name="Su P."/>
            <person name="Kiefer A.F."/>
            <person name="Nichols A."/>
            <person name="Cepeda A.J."/>
            <person name="Yan W."/>
            <person name="Fan B."/>
            <person name="Jiang Y."/>
            <person name="Adhikari A."/>
            <person name="Zheng C.-J."/>
            <person name="Schuster L."/>
            <person name="Cowan T.M."/>
            <person name="Smanski M.J."/>
            <person name="Chevrette M.G."/>
            <person name="De Carvalho L.P.S."/>
            <person name="Shen B."/>
        </authorList>
    </citation>
    <scope>NUCLEOTIDE SEQUENCE [LARGE SCALE GENOMIC DNA]</scope>
    <source>
        <strain evidence="5 6">NPDC050545</strain>
    </source>
</reference>
<name>A0ABW7ZBM4_9ACTN</name>
<dbReference type="PRINTS" id="PR00420">
    <property type="entry name" value="RNGMNOXGNASE"/>
</dbReference>
<proteinExistence type="predicted"/>
<organism evidence="5 6">
    <name type="scientific">Nonomuraea typhae</name>
    <dbReference type="NCBI Taxonomy" id="2603600"/>
    <lineage>
        <taxon>Bacteria</taxon>
        <taxon>Bacillati</taxon>
        <taxon>Actinomycetota</taxon>
        <taxon>Actinomycetes</taxon>
        <taxon>Streptosporangiales</taxon>
        <taxon>Streptosporangiaceae</taxon>
        <taxon>Nonomuraea</taxon>
    </lineage>
</organism>
<dbReference type="Proteomes" id="UP001612741">
    <property type="component" value="Unassembled WGS sequence"/>
</dbReference>
<dbReference type="EMBL" id="JBITGY010000016">
    <property type="protein sequence ID" value="MFI6504843.1"/>
    <property type="molecule type" value="Genomic_DNA"/>
</dbReference>
<keyword evidence="2" id="KW-0285">Flavoprotein</keyword>
<evidence type="ECO:0000256" key="1">
    <source>
        <dbReference type="ARBA" id="ARBA00001974"/>
    </source>
</evidence>
<dbReference type="PANTHER" id="PTHR43004">
    <property type="entry name" value="TRK SYSTEM POTASSIUM UPTAKE PROTEIN"/>
    <property type="match status" value="1"/>
</dbReference>
<dbReference type="InterPro" id="IPR002938">
    <property type="entry name" value="FAD-bd"/>
</dbReference>
<dbReference type="Gene3D" id="3.50.50.60">
    <property type="entry name" value="FAD/NAD(P)-binding domain"/>
    <property type="match status" value="1"/>
</dbReference>
<sequence>MMSRQARVLVVGAGPAGLTLAAELARSGVACTVVDKRQDPSTRSRAFGLQPVTLEMLDARGLAERLLKEGIAWPAAPVGDGVRWLPFDDLPTRFPYMLIIPQTDTERILAEWALDSGVTLRRGATLERLTDTGDEVVAGLRSAGDGAEEETRWDYVAGCDGVRSTVRTLAGIGFRGRDYPDSLVVADVRLSRPPAQRVVGLSVPRGMIALFPFPDGTYRVVVEDNLRMSVPVEEPVSQAELLDSMHAVLGGDYGLSEILWASRYRSRQRQADAYRRGRVLLAGDAGHTHIPSGGQGLQLGIADAINLGWKLAAVATGRAGDALLDTYQEERRPLAAGILRKTDLLYRFNTASSPPARALRWIGVKAATLPFVRSQVVRELSGLDVVYPSMRRRGDHALVGRRYPDTLVAPASVAGNGDGDGEAVRMAEMLRAGRGVLIDGGGPAGRVLIDGGERAGRAGPGWADQVEVCVPRGPQPLPRGASALIRPDGFTCWIGRDPFIGSARSAGG</sequence>
<dbReference type="Pfam" id="PF01494">
    <property type="entry name" value="FAD_binding_3"/>
    <property type="match status" value="1"/>
</dbReference>
<protein>
    <submittedName>
        <fullName evidence="5">FAD-dependent oxidoreductase</fullName>
    </submittedName>
</protein>
<evidence type="ECO:0000256" key="2">
    <source>
        <dbReference type="ARBA" id="ARBA00022630"/>
    </source>
</evidence>
<accession>A0ABW7ZBM4</accession>
<dbReference type="Gene3D" id="3.30.70.2450">
    <property type="match status" value="1"/>
</dbReference>
<evidence type="ECO:0000313" key="6">
    <source>
        <dbReference type="Proteomes" id="UP001612741"/>
    </source>
</evidence>
<dbReference type="RefSeq" id="WP_397090763.1">
    <property type="nucleotide sequence ID" value="NZ_JBITGY010000016.1"/>
</dbReference>
<dbReference type="PANTHER" id="PTHR43004:SF19">
    <property type="entry name" value="BINDING MONOOXYGENASE, PUTATIVE (JCVI)-RELATED"/>
    <property type="match status" value="1"/>
</dbReference>
<evidence type="ECO:0000256" key="3">
    <source>
        <dbReference type="ARBA" id="ARBA00022827"/>
    </source>
</evidence>
<dbReference type="InterPro" id="IPR050641">
    <property type="entry name" value="RIFMO-like"/>
</dbReference>
<comment type="caution">
    <text evidence="5">The sequence shown here is derived from an EMBL/GenBank/DDBJ whole genome shotgun (WGS) entry which is preliminary data.</text>
</comment>
<dbReference type="SUPFAM" id="SSF51905">
    <property type="entry name" value="FAD/NAD(P)-binding domain"/>
    <property type="match status" value="1"/>
</dbReference>
<dbReference type="Pfam" id="PF21274">
    <property type="entry name" value="Rng_hyd_C"/>
    <property type="match status" value="1"/>
</dbReference>
<dbReference type="Gene3D" id="3.40.30.120">
    <property type="match status" value="1"/>
</dbReference>
<evidence type="ECO:0000259" key="4">
    <source>
        <dbReference type="Pfam" id="PF01494"/>
    </source>
</evidence>
<evidence type="ECO:0000313" key="5">
    <source>
        <dbReference type="EMBL" id="MFI6504843.1"/>
    </source>
</evidence>
<keyword evidence="3" id="KW-0274">FAD</keyword>
<dbReference type="InterPro" id="IPR036188">
    <property type="entry name" value="FAD/NAD-bd_sf"/>
</dbReference>
<comment type="cofactor">
    <cofactor evidence="1">
        <name>FAD</name>
        <dbReference type="ChEBI" id="CHEBI:57692"/>
    </cofactor>
</comment>
<gene>
    <name evidence="5" type="ORF">ACIBG2_46185</name>
</gene>
<keyword evidence="6" id="KW-1185">Reference proteome</keyword>